<feature type="transmembrane region" description="Helical" evidence="1">
    <location>
        <begin position="104"/>
        <end position="126"/>
    </location>
</feature>
<keyword evidence="3" id="KW-1185">Reference proteome</keyword>
<dbReference type="OrthoDB" id="9811044at2"/>
<evidence type="ECO:0000313" key="3">
    <source>
        <dbReference type="Proteomes" id="UP000001822"/>
    </source>
</evidence>
<evidence type="ECO:0008006" key="4">
    <source>
        <dbReference type="Google" id="ProtNLM"/>
    </source>
</evidence>
<keyword evidence="1" id="KW-0472">Membrane</keyword>
<dbReference type="EMBL" id="CP000383">
    <property type="protein sequence ID" value="ABG58526.1"/>
    <property type="molecule type" value="Genomic_DNA"/>
</dbReference>
<protein>
    <recommendedName>
        <fullName evidence="4">Urease accessory protein</fullName>
    </recommendedName>
</protein>
<reference evidence="2 3" key="1">
    <citation type="journal article" date="2007" name="Appl. Environ. Microbiol.">
        <title>Genome sequence of the cellulolytic gliding bacterium Cytophaga hutchinsonii.</title>
        <authorList>
            <person name="Xie G."/>
            <person name="Bruce D.C."/>
            <person name="Challacombe J.F."/>
            <person name="Chertkov O."/>
            <person name="Detter J.C."/>
            <person name="Gilna P."/>
            <person name="Han C.S."/>
            <person name="Lucas S."/>
            <person name="Misra M."/>
            <person name="Myers G.L."/>
            <person name="Richardson P."/>
            <person name="Tapia R."/>
            <person name="Thayer N."/>
            <person name="Thompson L.S."/>
            <person name="Brettin T.S."/>
            <person name="Henrissat B."/>
            <person name="Wilson D.B."/>
            <person name="McBride M.J."/>
        </authorList>
    </citation>
    <scope>NUCLEOTIDE SEQUENCE [LARGE SCALE GENOMIC DNA]</scope>
    <source>
        <strain evidence="3">ATCC 33406 / DSM 1761 / CIP 103989 / NBRC 15051 / NCIMB 9469 / D465</strain>
    </source>
</reference>
<evidence type="ECO:0000313" key="2">
    <source>
        <dbReference type="EMBL" id="ABG58526.1"/>
    </source>
</evidence>
<keyword evidence="1" id="KW-0812">Transmembrane</keyword>
<sequence>MLTPILIGLSHSVESDHVIAVSNLIDVRHGLLKEALRGASWGLGHTVSVMVSAFILLFIKNSVEFSPEFSLELLVGIMMVVIGVIRLFAIAAKKHMHPHRENKYVFFNVGIIHGLAGSGTIAVLLTSQFTTLYEQTQFLFLFGLGTIIGMGIIAAFFTRLKFLKPKYLLAFSYIIASVSVLYGIKIIYEQLYTYIN</sequence>
<keyword evidence="1" id="KW-1133">Transmembrane helix</keyword>
<feature type="transmembrane region" description="Helical" evidence="1">
    <location>
        <begin position="38"/>
        <end position="59"/>
    </location>
</feature>
<name>A0A6N4SQC8_CYTH3</name>
<organism evidence="2 3">
    <name type="scientific">Cytophaga hutchinsonii (strain ATCC 33406 / DSM 1761 / CIP 103989 / NBRC 15051 / NCIMB 9469 / D465)</name>
    <dbReference type="NCBI Taxonomy" id="269798"/>
    <lineage>
        <taxon>Bacteria</taxon>
        <taxon>Pseudomonadati</taxon>
        <taxon>Bacteroidota</taxon>
        <taxon>Cytophagia</taxon>
        <taxon>Cytophagales</taxon>
        <taxon>Cytophagaceae</taxon>
        <taxon>Cytophaga</taxon>
    </lineage>
</organism>
<dbReference type="AlphaFoldDB" id="A0A6N4SQC8"/>
<accession>A0A6N4SQC8</accession>
<dbReference type="InterPro" id="IPR052776">
    <property type="entry name" value="Chloro_ReproSupport/MetalTrans"/>
</dbReference>
<proteinExistence type="predicted"/>
<dbReference type="Proteomes" id="UP000001822">
    <property type="component" value="Chromosome"/>
</dbReference>
<gene>
    <name evidence="2" type="ordered locus">CHU_1254</name>
</gene>
<dbReference type="PANTHER" id="PTHR33876:SF4">
    <property type="entry name" value="CHLOROPLAST PROTEIN FOR GROWTH AND FERTILITY 2"/>
    <property type="match status" value="1"/>
</dbReference>
<feature type="transmembrane region" description="Helical" evidence="1">
    <location>
        <begin position="138"/>
        <end position="160"/>
    </location>
</feature>
<dbReference type="RefSeq" id="WP_011584641.1">
    <property type="nucleotide sequence ID" value="NC_008255.1"/>
</dbReference>
<dbReference type="KEGG" id="chu:CHU_1254"/>
<dbReference type="PANTHER" id="PTHR33876">
    <property type="entry name" value="UNNAMED PRODUCT"/>
    <property type="match status" value="1"/>
</dbReference>
<evidence type="ECO:0000256" key="1">
    <source>
        <dbReference type="SAM" id="Phobius"/>
    </source>
</evidence>
<feature type="transmembrane region" description="Helical" evidence="1">
    <location>
        <begin position="71"/>
        <end position="92"/>
    </location>
</feature>
<feature type="transmembrane region" description="Helical" evidence="1">
    <location>
        <begin position="167"/>
        <end position="188"/>
    </location>
</feature>